<evidence type="ECO:0000259" key="1">
    <source>
        <dbReference type="PROSITE" id="PS51112"/>
    </source>
</evidence>
<dbReference type="Gene3D" id="3.30.1490.150">
    <property type="entry name" value="Hypothetical protein ph0010, domain 2"/>
    <property type="match status" value="1"/>
</dbReference>
<dbReference type="STRING" id="1004156.AYP45_18200"/>
<reference evidence="2 3" key="1">
    <citation type="journal article" date="2017" name="Water Res.">
        <title>Discovery and metagenomic analysis of an anammox bacterial enrichment related to Candidatus "Brocadia caroliniensis" in a full-scale glycerol-fed nitritation-denitritation separate centrate treatment process.</title>
        <authorList>
            <person name="Park H."/>
            <person name="Brotto A.C."/>
            <person name="van Loosdrecht M.C."/>
            <person name="Chandran K."/>
        </authorList>
    </citation>
    <scope>NUCLEOTIDE SEQUENCE [LARGE SCALE GENOMIC DNA]</scope>
    <source>
        <strain evidence="2">26THWARD</strain>
    </source>
</reference>
<dbReference type="Proteomes" id="UP000189681">
    <property type="component" value="Unassembled WGS sequence"/>
</dbReference>
<dbReference type="AlphaFoldDB" id="A0A1V4ANV9"/>
<sequence length="185" mass="20806">MPLDEQAKRILLDIARASIKAAIKRESRPLVSCNHPDLQGKLGVFVTLKIHGQLRGCLGHFLSDMPLYQTVSEIAASSATDDPRFESNRITLSEFNELEIEISVLSPLIRISHPLDFELGKHGIYIKKGFCVGCFLPQVATETGWSKEEFLSYCCSHKAGLPANAWRQKDVEIYIFTTEIIEEKE</sequence>
<proteinExistence type="predicted"/>
<organism evidence="2 3">
    <name type="scientific">Candidatus Brocadia carolinensis</name>
    <dbReference type="NCBI Taxonomy" id="1004156"/>
    <lineage>
        <taxon>Bacteria</taxon>
        <taxon>Pseudomonadati</taxon>
        <taxon>Planctomycetota</taxon>
        <taxon>Candidatus Brocadiia</taxon>
        <taxon>Candidatus Brocadiales</taxon>
        <taxon>Candidatus Brocadiaceae</taxon>
        <taxon>Candidatus Brocadia</taxon>
    </lineage>
</organism>
<gene>
    <name evidence="2" type="ORF">AYP45_18200</name>
</gene>
<name>A0A1V4ANV9_9BACT</name>
<dbReference type="PANTHER" id="PTHR13016:SF0">
    <property type="entry name" value="AMME SYNDROME CANDIDATE GENE 1 PROTEIN"/>
    <property type="match status" value="1"/>
</dbReference>
<dbReference type="InterPro" id="IPR027485">
    <property type="entry name" value="AMMECR1_N"/>
</dbReference>
<dbReference type="EMBL" id="AYTS01000209">
    <property type="protein sequence ID" value="OOP54802.1"/>
    <property type="molecule type" value="Genomic_DNA"/>
</dbReference>
<dbReference type="SUPFAM" id="SSF143447">
    <property type="entry name" value="AMMECR1-like"/>
    <property type="match status" value="1"/>
</dbReference>
<dbReference type="Pfam" id="PF01871">
    <property type="entry name" value="AMMECR1"/>
    <property type="match status" value="1"/>
</dbReference>
<dbReference type="InterPro" id="IPR023473">
    <property type="entry name" value="AMMECR1"/>
</dbReference>
<dbReference type="InterPro" id="IPR002733">
    <property type="entry name" value="AMMECR1_domain"/>
</dbReference>
<dbReference type="InterPro" id="IPR036071">
    <property type="entry name" value="AMMECR1_dom_sf"/>
</dbReference>
<evidence type="ECO:0000313" key="2">
    <source>
        <dbReference type="EMBL" id="OOP54802.1"/>
    </source>
</evidence>
<accession>A0A1V4ANV9</accession>
<protein>
    <recommendedName>
        <fullName evidence="1">AMMECR1 domain-containing protein</fullName>
    </recommendedName>
</protein>
<dbReference type="Gene3D" id="3.30.700.20">
    <property type="entry name" value="Hypothetical protein ph0010, domain 1"/>
    <property type="match status" value="1"/>
</dbReference>
<dbReference type="NCBIfam" id="TIGR00296">
    <property type="entry name" value="TIGR00296 family protein"/>
    <property type="match status" value="1"/>
</dbReference>
<dbReference type="NCBIfam" id="TIGR04335">
    <property type="entry name" value="AmmeMemoSam_A"/>
    <property type="match status" value="1"/>
</dbReference>
<dbReference type="InterPro" id="IPR027623">
    <property type="entry name" value="AmmeMemoSam_A"/>
</dbReference>
<evidence type="ECO:0000313" key="3">
    <source>
        <dbReference type="Proteomes" id="UP000189681"/>
    </source>
</evidence>
<comment type="caution">
    <text evidence="2">The sequence shown here is derived from an EMBL/GenBank/DDBJ whole genome shotgun (WGS) entry which is preliminary data.</text>
</comment>
<feature type="domain" description="AMMECR1" evidence="1">
    <location>
        <begin position="6"/>
        <end position="185"/>
    </location>
</feature>
<dbReference type="PROSITE" id="PS51112">
    <property type="entry name" value="AMMECR1"/>
    <property type="match status" value="1"/>
</dbReference>
<dbReference type="PANTHER" id="PTHR13016">
    <property type="entry name" value="AMMECR1 HOMOLOG"/>
    <property type="match status" value="1"/>
</dbReference>